<organism evidence="2 3">
    <name type="scientific">Araneus ventricosus</name>
    <name type="common">Orbweaver spider</name>
    <name type="synonym">Epeira ventricosa</name>
    <dbReference type="NCBI Taxonomy" id="182803"/>
    <lineage>
        <taxon>Eukaryota</taxon>
        <taxon>Metazoa</taxon>
        <taxon>Ecdysozoa</taxon>
        <taxon>Arthropoda</taxon>
        <taxon>Chelicerata</taxon>
        <taxon>Arachnida</taxon>
        <taxon>Araneae</taxon>
        <taxon>Araneomorphae</taxon>
        <taxon>Entelegynae</taxon>
        <taxon>Araneoidea</taxon>
        <taxon>Araneidae</taxon>
        <taxon>Araneus</taxon>
    </lineage>
</organism>
<accession>A0A4Y2U824</accession>
<dbReference type="EMBL" id="BGPR01034526">
    <property type="protein sequence ID" value="GBO08948.1"/>
    <property type="molecule type" value="Genomic_DNA"/>
</dbReference>
<dbReference type="Proteomes" id="UP000499080">
    <property type="component" value="Unassembled WGS sequence"/>
</dbReference>
<evidence type="ECO:0000256" key="1">
    <source>
        <dbReference type="SAM" id="Phobius"/>
    </source>
</evidence>
<evidence type="ECO:0000313" key="2">
    <source>
        <dbReference type="EMBL" id="GBO08948.1"/>
    </source>
</evidence>
<comment type="caution">
    <text evidence="2">The sequence shown here is derived from an EMBL/GenBank/DDBJ whole genome shotgun (WGS) entry which is preliminary data.</text>
</comment>
<proteinExistence type="predicted"/>
<keyword evidence="1" id="KW-1133">Transmembrane helix</keyword>
<gene>
    <name evidence="2" type="ORF">AVEN_170368_1</name>
</gene>
<evidence type="ECO:0000313" key="3">
    <source>
        <dbReference type="Proteomes" id="UP000499080"/>
    </source>
</evidence>
<keyword evidence="1" id="KW-0812">Transmembrane</keyword>
<sequence length="133" mass="14762">MSSEILFDETMIPTVYQEKFLANPKNKNRLISIMMNKFSSLSMTCKKAEKDANCLIVNSALALVPTHQSLVVIGEDVDLIVILIGIFTFYSVYFLKPGKGKIAEMIFSPHTALEKTIADNILFIHANSGCDTT</sequence>
<name>A0A4Y2U824_ARAVE</name>
<dbReference type="AlphaFoldDB" id="A0A4Y2U824"/>
<feature type="transmembrane region" description="Helical" evidence="1">
    <location>
        <begin position="77"/>
        <end position="95"/>
    </location>
</feature>
<protein>
    <submittedName>
        <fullName evidence="2">Uncharacterized protein</fullName>
    </submittedName>
</protein>
<keyword evidence="3" id="KW-1185">Reference proteome</keyword>
<dbReference type="OrthoDB" id="6772503at2759"/>
<reference evidence="2 3" key="1">
    <citation type="journal article" date="2019" name="Sci. Rep.">
        <title>Orb-weaving spider Araneus ventricosus genome elucidates the spidroin gene catalogue.</title>
        <authorList>
            <person name="Kono N."/>
            <person name="Nakamura H."/>
            <person name="Ohtoshi R."/>
            <person name="Moran D.A.P."/>
            <person name="Shinohara A."/>
            <person name="Yoshida Y."/>
            <person name="Fujiwara M."/>
            <person name="Mori M."/>
            <person name="Tomita M."/>
            <person name="Arakawa K."/>
        </authorList>
    </citation>
    <scope>NUCLEOTIDE SEQUENCE [LARGE SCALE GENOMIC DNA]</scope>
</reference>
<keyword evidence="1" id="KW-0472">Membrane</keyword>